<protein>
    <submittedName>
        <fullName evidence="1">Uncharacterized protein</fullName>
    </submittedName>
</protein>
<dbReference type="Proteomes" id="UP000324354">
    <property type="component" value="Chromosome"/>
</dbReference>
<organism evidence="1 2">
    <name type="scientific">Pyrococcus furiosus (strain ATCC 43587 / DSM 3638 / JCM 8422 / Vc1)</name>
    <dbReference type="NCBI Taxonomy" id="186497"/>
    <lineage>
        <taxon>Archaea</taxon>
        <taxon>Methanobacteriati</taxon>
        <taxon>Methanobacteriota</taxon>
        <taxon>Thermococci</taxon>
        <taxon>Thermococcales</taxon>
        <taxon>Thermococcaceae</taxon>
        <taxon>Pyrococcus</taxon>
    </lineage>
</organism>
<evidence type="ECO:0000313" key="2">
    <source>
        <dbReference type="Proteomes" id="UP000324354"/>
    </source>
</evidence>
<reference evidence="1 2" key="1">
    <citation type="submission" date="2017-08" db="EMBL/GenBank/DDBJ databases">
        <title>Resequencing and Reannotation of the genome of Pyrococcus furiosus type strain DSM3638.</title>
        <authorList>
            <person name="Reichelt R.M."/>
            <person name="Bunk B."/>
        </authorList>
    </citation>
    <scope>NUCLEOTIDE SEQUENCE [LARGE SCALE GENOMIC DNA]</scope>
    <source>
        <strain evidence="1 2">DSM 3638</strain>
    </source>
</reference>
<name>A0A5C0XME1_PYRFU</name>
<sequence>MFTGKVLIPVKVLKKFENWNEGDMILLEDWKAKELWESGVVEIIDEADKVIGEIDRVLSEEKKNLPLTPIPEGLYEKAEFYIYYLEKYIQEKVDNIETIQTKVTKLANLKKKYKTLKEIRFKKILEAVRLRPNSMEILARLSPAEKRIYLEISKIRREWIGD</sequence>
<dbReference type="GeneID" id="41712284"/>
<proteinExistence type="predicted"/>
<gene>
    <name evidence="1" type="ORF">PFDSM3638_02405</name>
</gene>
<dbReference type="RefSeq" id="WP_011011600.1">
    <property type="nucleotide sequence ID" value="NC_003413.1"/>
</dbReference>
<dbReference type="CDD" id="cd11714">
    <property type="entry name" value="GINS_A_archaea"/>
    <property type="match status" value="1"/>
</dbReference>
<dbReference type="OrthoDB" id="85637at2157"/>
<dbReference type="GeneID" id="13302293"/>
<dbReference type="CDD" id="cd21697">
    <property type="entry name" value="GINS_B_archaea_Gins23"/>
    <property type="match status" value="1"/>
</dbReference>
<accession>A0A5C0XME1</accession>
<dbReference type="InterPro" id="IPR038437">
    <property type="entry name" value="GINS_Psf3_sf"/>
</dbReference>
<dbReference type="AlphaFoldDB" id="A0A5C0XME1"/>
<dbReference type="EMBL" id="CP023154">
    <property type="protein sequence ID" value="QEK78196.1"/>
    <property type="molecule type" value="Genomic_DNA"/>
</dbReference>
<dbReference type="Gene3D" id="1.20.58.2050">
    <property type="match status" value="1"/>
</dbReference>
<evidence type="ECO:0000313" key="1">
    <source>
        <dbReference type="EMBL" id="QEK78196.1"/>
    </source>
</evidence>